<protein>
    <submittedName>
        <fullName evidence="2">Uncharacterized protein</fullName>
    </submittedName>
</protein>
<sequence>MSFILSINDITLILLGSIITSFLMSLFLKTPNGKVGLFNLIVQAEDPTMKIKSYFLMFIAPFIIGLMINLFFSDKIIFSLIAPLLGSFFSVSTAFFQPKLLDPKLRKKIGKARIFYLLLVITYGLLGFSGGLFSYFFKIIRDDSLSSDILTNFIWSIIGTSATIAMQLFSTRKYKNIFPKAKEEPRKGIKPGEIDTLNIKRIINWEIQKSVTEVTAIALNKDFETLSEYNKFVIDMLQEHLKDIGGILGLVKEQEEIRLKFSETTDYKSTYSYTYLVDKMKGYLEREVSEKQSYYWEDYEPLHYFN</sequence>
<feature type="transmembrane region" description="Helical" evidence="1">
    <location>
        <begin position="116"/>
        <end position="137"/>
    </location>
</feature>
<organism evidence="2 3">
    <name type="scientific">Paenibacillus turicensis</name>
    <dbReference type="NCBI Taxonomy" id="160487"/>
    <lineage>
        <taxon>Bacteria</taxon>
        <taxon>Bacillati</taxon>
        <taxon>Bacillota</taxon>
        <taxon>Bacilli</taxon>
        <taxon>Bacillales</taxon>
        <taxon>Paenibacillaceae</taxon>
        <taxon>Paenibacillus</taxon>
    </lineage>
</organism>
<reference evidence="2 3" key="1">
    <citation type="submission" date="2021-03" db="EMBL/GenBank/DDBJ databases">
        <title>Genomic Encyclopedia of Type Strains, Phase IV (KMG-IV): sequencing the most valuable type-strain genomes for metagenomic binning, comparative biology and taxonomic classification.</title>
        <authorList>
            <person name="Goeker M."/>
        </authorList>
    </citation>
    <scope>NUCLEOTIDE SEQUENCE [LARGE SCALE GENOMIC DNA]</scope>
    <source>
        <strain evidence="2 3">DSM 14349</strain>
    </source>
</reference>
<gene>
    <name evidence="2" type="ORF">J2Z32_002504</name>
</gene>
<name>A0ABS4FTE5_9BACL</name>
<dbReference type="Proteomes" id="UP001519272">
    <property type="component" value="Unassembled WGS sequence"/>
</dbReference>
<evidence type="ECO:0000313" key="3">
    <source>
        <dbReference type="Proteomes" id="UP001519272"/>
    </source>
</evidence>
<dbReference type="RefSeq" id="WP_210089477.1">
    <property type="nucleotide sequence ID" value="NZ_JAGGKG010000011.1"/>
</dbReference>
<keyword evidence="1" id="KW-0812">Transmembrane</keyword>
<feature type="transmembrane region" description="Helical" evidence="1">
    <location>
        <begin position="51"/>
        <end position="70"/>
    </location>
</feature>
<keyword evidence="1" id="KW-0472">Membrane</keyword>
<comment type="caution">
    <text evidence="2">The sequence shown here is derived from an EMBL/GenBank/DDBJ whole genome shotgun (WGS) entry which is preliminary data.</text>
</comment>
<dbReference type="EMBL" id="JAGGKG010000011">
    <property type="protein sequence ID" value="MBP1905856.1"/>
    <property type="molecule type" value="Genomic_DNA"/>
</dbReference>
<keyword evidence="1" id="KW-1133">Transmembrane helix</keyword>
<feature type="transmembrane region" description="Helical" evidence="1">
    <location>
        <begin position="149"/>
        <end position="169"/>
    </location>
</feature>
<feature type="transmembrane region" description="Helical" evidence="1">
    <location>
        <begin position="76"/>
        <end position="96"/>
    </location>
</feature>
<evidence type="ECO:0000256" key="1">
    <source>
        <dbReference type="SAM" id="Phobius"/>
    </source>
</evidence>
<proteinExistence type="predicted"/>
<feature type="transmembrane region" description="Helical" evidence="1">
    <location>
        <begin position="12"/>
        <end position="30"/>
    </location>
</feature>
<keyword evidence="3" id="KW-1185">Reference proteome</keyword>
<evidence type="ECO:0000313" key="2">
    <source>
        <dbReference type="EMBL" id="MBP1905856.1"/>
    </source>
</evidence>
<accession>A0ABS4FTE5</accession>